<dbReference type="EMBL" id="BDJK01000011">
    <property type="protein sequence ID" value="GAV22304.1"/>
    <property type="molecule type" value="Genomic_DNA"/>
</dbReference>
<evidence type="ECO:0000256" key="2">
    <source>
        <dbReference type="ARBA" id="ARBA00022679"/>
    </source>
</evidence>
<reference evidence="7" key="1">
    <citation type="submission" date="2016-12" db="EMBL/GenBank/DDBJ databases">
        <title>Draft Genome Sequences od Carboxydothermus pertinax and islandicus, Hydrogenogenic Carboxydotrophic Bacteria.</title>
        <authorList>
            <person name="Fukuyama Y."/>
            <person name="Ohmae K."/>
            <person name="Yoneda Y."/>
            <person name="Yoshida T."/>
            <person name="Sako Y."/>
        </authorList>
    </citation>
    <scope>NUCLEOTIDE SEQUENCE [LARGE SCALE GENOMIC DNA]</scope>
    <source>
        <strain evidence="7">Ug1</strain>
    </source>
</reference>
<dbReference type="GO" id="GO:0006654">
    <property type="term" value="P:phosphatidic acid biosynthetic process"/>
    <property type="evidence" value="ECO:0007669"/>
    <property type="project" value="TreeGrafter"/>
</dbReference>
<dbReference type="STRING" id="870242.cpu_08140"/>
<keyword evidence="7" id="KW-1185">Reference proteome</keyword>
<comment type="catalytic activity">
    <reaction evidence="4">
        <text>a 1-acyl-sn-glycero-3-phosphate + an acyl-CoA = a 1,2-diacyl-sn-glycero-3-phosphate + CoA</text>
        <dbReference type="Rhea" id="RHEA:19709"/>
        <dbReference type="ChEBI" id="CHEBI:57287"/>
        <dbReference type="ChEBI" id="CHEBI:57970"/>
        <dbReference type="ChEBI" id="CHEBI:58342"/>
        <dbReference type="ChEBI" id="CHEBI:58608"/>
        <dbReference type="EC" id="2.3.1.51"/>
    </reaction>
</comment>
<dbReference type="GO" id="GO:0003841">
    <property type="term" value="F:1-acylglycerol-3-phosphate O-acyltransferase activity"/>
    <property type="evidence" value="ECO:0007669"/>
    <property type="project" value="UniProtKB-UniRule"/>
</dbReference>
<dbReference type="InterPro" id="IPR002123">
    <property type="entry name" value="Plipid/glycerol_acylTrfase"/>
</dbReference>
<accession>A0A1L8CTW9</accession>
<keyword evidence="2 4" id="KW-0808">Transferase</keyword>
<name>A0A1L8CTW9_9THEO</name>
<dbReference type="PANTHER" id="PTHR10434">
    <property type="entry name" value="1-ACYL-SN-GLYCEROL-3-PHOSPHATE ACYLTRANSFERASE"/>
    <property type="match status" value="1"/>
</dbReference>
<dbReference type="SMART" id="SM00563">
    <property type="entry name" value="PlsC"/>
    <property type="match status" value="1"/>
</dbReference>
<dbReference type="PANTHER" id="PTHR10434:SF11">
    <property type="entry name" value="1-ACYL-SN-GLYCEROL-3-PHOSPHATE ACYLTRANSFERASE"/>
    <property type="match status" value="1"/>
</dbReference>
<organism evidence="6 7">
    <name type="scientific">Carboxydothermus pertinax</name>
    <dbReference type="NCBI Taxonomy" id="870242"/>
    <lineage>
        <taxon>Bacteria</taxon>
        <taxon>Bacillati</taxon>
        <taxon>Bacillota</taxon>
        <taxon>Clostridia</taxon>
        <taxon>Thermoanaerobacterales</taxon>
        <taxon>Thermoanaerobacteraceae</taxon>
        <taxon>Carboxydothermus</taxon>
    </lineage>
</organism>
<dbReference type="GO" id="GO:0016020">
    <property type="term" value="C:membrane"/>
    <property type="evidence" value="ECO:0007669"/>
    <property type="project" value="InterPro"/>
</dbReference>
<gene>
    <name evidence="6" type="ORF">cpu_08140</name>
</gene>
<keyword evidence="3 4" id="KW-0012">Acyltransferase</keyword>
<dbReference type="CDD" id="cd07989">
    <property type="entry name" value="LPLAT_AGPAT-like"/>
    <property type="match status" value="1"/>
</dbReference>
<dbReference type="RefSeq" id="WP_075858790.1">
    <property type="nucleotide sequence ID" value="NZ_BDJK01000011.1"/>
</dbReference>
<dbReference type="Proteomes" id="UP000187485">
    <property type="component" value="Unassembled WGS sequence"/>
</dbReference>
<dbReference type="Pfam" id="PF01553">
    <property type="entry name" value="Acyltransferase"/>
    <property type="match status" value="1"/>
</dbReference>
<evidence type="ECO:0000313" key="7">
    <source>
        <dbReference type="Proteomes" id="UP000187485"/>
    </source>
</evidence>
<comment type="domain">
    <text evidence="4">The HXXXXD motif is essential for acyltransferase activity and may constitute the binding site for the phosphate moiety of the glycerol-3-phosphate.</text>
</comment>
<keyword evidence="4" id="KW-0443">Lipid metabolism</keyword>
<dbReference type="OrthoDB" id="9803035at2"/>
<dbReference type="EC" id="2.3.1.51" evidence="4"/>
<proteinExistence type="inferred from homology"/>
<evidence type="ECO:0000256" key="3">
    <source>
        <dbReference type="ARBA" id="ARBA00023315"/>
    </source>
</evidence>
<comment type="caution">
    <text evidence="6">The sequence shown here is derived from an EMBL/GenBank/DDBJ whole genome shotgun (WGS) entry which is preliminary data.</text>
</comment>
<keyword evidence="4" id="KW-0594">Phospholipid biosynthesis</keyword>
<evidence type="ECO:0000256" key="1">
    <source>
        <dbReference type="ARBA" id="ARBA00008655"/>
    </source>
</evidence>
<keyword evidence="4" id="KW-1208">Phospholipid metabolism</keyword>
<dbReference type="InterPro" id="IPR004552">
    <property type="entry name" value="AGP_acyltrans"/>
</dbReference>
<protein>
    <recommendedName>
        <fullName evidence="4">1-acyl-sn-glycerol-3-phosphate acyltransferase</fullName>
        <ecNumber evidence="4">2.3.1.51</ecNumber>
    </recommendedName>
</protein>
<dbReference type="SUPFAM" id="SSF69593">
    <property type="entry name" value="Glycerol-3-phosphate (1)-acyltransferase"/>
    <property type="match status" value="1"/>
</dbReference>
<evidence type="ECO:0000259" key="5">
    <source>
        <dbReference type="SMART" id="SM00563"/>
    </source>
</evidence>
<sequence length="183" mass="20337">MFYNFARALARCFMLVFKGMRVEGLENVPKTGPYIVIANHESYLDPVAVGCALPHQVYFMAKKELFAVPLLGFIIKKLGAFPVKRDEVDLTAVKTALRHLKDGKVVGIFPEGTRLKTLGEFHEGAASLALKAAVPVLPVGLINVRGLKRCRVVIGKPIYDLPYSKNDLERGAKYLREKVLELL</sequence>
<dbReference type="AlphaFoldDB" id="A0A1L8CTW9"/>
<evidence type="ECO:0000313" key="6">
    <source>
        <dbReference type="EMBL" id="GAV22304.1"/>
    </source>
</evidence>
<dbReference type="NCBIfam" id="TIGR00530">
    <property type="entry name" value="AGP_acyltrn"/>
    <property type="match status" value="1"/>
</dbReference>
<comment type="similarity">
    <text evidence="1 4">Belongs to the 1-acyl-sn-glycerol-3-phosphate acyltransferase family.</text>
</comment>
<keyword evidence="4" id="KW-0444">Lipid biosynthesis</keyword>
<evidence type="ECO:0000256" key="4">
    <source>
        <dbReference type="RuleBase" id="RU361267"/>
    </source>
</evidence>
<feature type="domain" description="Phospholipid/glycerol acyltransferase" evidence="5">
    <location>
        <begin position="34"/>
        <end position="144"/>
    </location>
</feature>